<accession>A0A0M0HYI3</accession>
<dbReference type="PATRIC" id="fig|171383.3.peg.2708"/>
<proteinExistence type="predicted"/>
<gene>
    <name evidence="1" type="ORF">AKJ31_13265</name>
</gene>
<comment type="caution">
    <text evidence="1">The sequence shown here is derived from an EMBL/GenBank/DDBJ whole genome shotgun (WGS) entry which is preliminary data.</text>
</comment>
<dbReference type="AlphaFoldDB" id="A0A0M0HYI3"/>
<dbReference type="EMBL" id="LHPI01000012">
    <property type="protein sequence ID" value="KOO07125.1"/>
    <property type="molecule type" value="Genomic_DNA"/>
</dbReference>
<evidence type="ECO:0000313" key="1">
    <source>
        <dbReference type="EMBL" id="KOO07125.1"/>
    </source>
</evidence>
<dbReference type="STRING" id="171383.AKJ31_13265"/>
<reference evidence="2" key="1">
    <citation type="submission" date="2015-08" db="EMBL/GenBank/DDBJ databases">
        <title>Vibrio galatheae sp. nov., a novel member of the Vibrionaceae family isolated from the Solomon Islands.</title>
        <authorList>
            <person name="Giubergia S."/>
            <person name="Machado H."/>
            <person name="Mateiu R.V."/>
            <person name="Gram L."/>
        </authorList>
    </citation>
    <scope>NUCLEOTIDE SEQUENCE [LARGE SCALE GENOMIC DNA]</scope>
    <source>
        <strain evidence="2">DSM 19134</strain>
    </source>
</reference>
<organism evidence="1 2">
    <name type="scientific">Vibrio hepatarius</name>
    <dbReference type="NCBI Taxonomy" id="171383"/>
    <lineage>
        <taxon>Bacteria</taxon>
        <taxon>Pseudomonadati</taxon>
        <taxon>Pseudomonadota</taxon>
        <taxon>Gammaproteobacteria</taxon>
        <taxon>Vibrionales</taxon>
        <taxon>Vibrionaceae</taxon>
        <taxon>Vibrio</taxon>
        <taxon>Vibrio oreintalis group</taxon>
    </lineage>
</organism>
<evidence type="ECO:0000313" key="2">
    <source>
        <dbReference type="Proteomes" id="UP000037530"/>
    </source>
</evidence>
<protein>
    <submittedName>
        <fullName evidence="1">Uncharacterized protein</fullName>
    </submittedName>
</protein>
<dbReference type="Proteomes" id="UP000037530">
    <property type="component" value="Unassembled WGS sequence"/>
</dbReference>
<keyword evidence="2" id="KW-1185">Reference proteome</keyword>
<sequence length="416" mass="44774">MRKYQAGVAALLVTCLLLAASLVIVLTSYRNVFYQIKRAQNEVTSRQQHWLAEGALECGWAQFKPIKSIPATVTDCGSGLAIVPSFEVTQAGYMVKADVGFASLKKEIQMGGDLGYGAMQSSADVYFHSSATFSTPDPGALGSDGWECIALTYKNRFYSSVVDNKGVIHGDSPFADFSNPSSLDCANTATNNYLSSATGGAGAGKDFAQNTHLKPFESFFGVEEADHDKVRDNGTFTILDAGGSGALLPSCGTQLTTQILSGNHHLWVEGSCEITQTEYNGLVNATQGTNGVTVMVHDGLFSVMGTPATGATTNKFKGVLFHFNYAYTPSVGDWSGLAANAHLNHVPSVVEDSYRTIASYYQHGAFLVSGGQYFDSDGQAAVFFDSLDFRYNKDIIDNSRNANVVPRWRKGSWYAK</sequence>
<dbReference type="OrthoDB" id="5814101at2"/>
<dbReference type="RefSeq" id="WP_053409584.1">
    <property type="nucleotide sequence ID" value="NZ_DAIPHI010000142.1"/>
</dbReference>
<name>A0A0M0HYI3_9VIBR</name>